<dbReference type="EMBL" id="JABSTR010000002">
    <property type="protein sequence ID" value="KAH9363903.1"/>
    <property type="molecule type" value="Genomic_DNA"/>
</dbReference>
<evidence type="ECO:0000313" key="2">
    <source>
        <dbReference type="EMBL" id="KAH9363903.1"/>
    </source>
</evidence>
<name>A0A9J6FM40_HAELO</name>
<feature type="compositionally biased region" description="Pro residues" evidence="1">
    <location>
        <begin position="225"/>
        <end position="240"/>
    </location>
</feature>
<dbReference type="VEuPathDB" id="VectorBase:HLOH_061073"/>
<feature type="region of interest" description="Disordered" evidence="1">
    <location>
        <begin position="188"/>
        <end position="280"/>
    </location>
</feature>
<proteinExistence type="predicted"/>
<evidence type="ECO:0000313" key="3">
    <source>
        <dbReference type="Proteomes" id="UP000821853"/>
    </source>
</evidence>
<feature type="compositionally biased region" description="Pro residues" evidence="1">
    <location>
        <begin position="192"/>
        <end position="202"/>
    </location>
</feature>
<dbReference type="AlphaFoldDB" id="A0A9J6FM40"/>
<organism evidence="2 3">
    <name type="scientific">Haemaphysalis longicornis</name>
    <name type="common">Bush tick</name>
    <dbReference type="NCBI Taxonomy" id="44386"/>
    <lineage>
        <taxon>Eukaryota</taxon>
        <taxon>Metazoa</taxon>
        <taxon>Ecdysozoa</taxon>
        <taxon>Arthropoda</taxon>
        <taxon>Chelicerata</taxon>
        <taxon>Arachnida</taxon>
        <taxon>Acari</taxon>
        <taxon>Parasitiformes</taxon>
        <taxon>Ixodida</taxon>
        <taxon>Ixodoidea</taxon>
        <taxon>Ixodidae</taxon>
        <taxon>Haemaphysalinae</taxon>
        <taxon>Haemaphysalis</taxon>
    </lineage>
</organism>
<protein>
    <submittedName>
        <fullName evidence="2">Uncharacterized protein</fullName>
    </submittedName>
</protein>
<evidence type="ECO:0000256" key="1">
    <source>
        <dbReference type="SAM" id="MobiDB-lite"/>
    </source>
</evidence>
<sequence>MRLTQNGLLLLGARTADATVRLQRLKRLDDTPVEVTLPLWYGRNIAKIRRVPVWFDDDAIRESLFPSAGVISARRLVAYHALRSGRRHDIPQTSVVLLFRPDISQIPSSVGLCGVKYAVEPYHLPPTQCMNCQRFGHVVRMCKTPTRCKVCSGRHTYRHCNRRKNPRCANCGGPHAATFAMCPQRRRLYPPLSKPHQPPKPPVFSGGDAGGPPRRPSTTGMAPRPSAPRTPGRPQPPPMRRTPQGILPRGGPQYPVQRSRPEVGVGARKPLWSSPPSRGSYGARAMIPRALLLNRQTTKHPPPFITRRTPQPSTFRLPAFSIQRADPPEGVFLQRSGDLTCVAKYKDSGPDCADVDLQVFARTHRYYHSSITTTFPSCISWDFKGAIALRSGNLFVRYYFASIHGPKYS</sequence>
<reference evidence="2 3" key="1">
    <citation type="journal article" date="2020" name="Cell">
        <title>Large-Scale Comparative Analyses of Tick Genomes Elucidate Their Genetic Diversity and Vector Capacities.</title>
        <authorList>
            <consortium name="Tick Genome and Microbiome Consortium (TIGMIC)"/>
            <person name="Jia N."/>
            <person name="Wang J."/>
            <person name="Shi W."/>
            <person name="Du L."/>
            <person name="Sun Y."/>
            <person name="Zhan W."/>
            <person name="Jiang J.F."/>
            <person name="Wang Q."/>
            <person name="Zhang B."/>
            <person name="Ji P."/>
            <person name="Bell-Sakyi L."/>
            <person name="Cui X.M."/>
            <person name="Yuan T.T."/>
            <person name="Jiang B.G."/>
            <person name="Yang W.F."/>
            <person name="Lam T.T."/>
            <person name="Chang Q.C."/>
            <person name="Ding S.J."/>
            <person name="Wang X.J."/>
            <person name="Zhu J.G."/>
            <person name="Ruan X.D."/>
            <person name="Zhao L."/>
            <person name="Wei J.T."/>
            <person name="Ye R.Z."/>
            <person name="Que T.C."/>
            <person name="Du C.H."/>
            <person name="Zhou Y.H."/>
            <person name="Cheng J.X."/>
            <person name="Dai P.F."/>
            <person name="Guo W.B."/>
            <person name="Han X.H."/>
            <person name="Huang E.J."/>
            <person name="Li L.F."/>
            <person name="Wei W."/>
            <person name="Gao Y.C."/>
            <person name="Liu J.Z."/>
            <person name="Shao H.Z."/>
            <person name="Wang X."/>
            <person name="Wang C.C."/>
            <person name="Yang T.C."/>
            <person name="Huo Q.B."/>
            <person name="Li W."/>
            <person name="Chen H.Y."/>
            <person name="Chen S.E."/>
            <person name="Zhou L.G."/>
            <person name="Ni X.B."/>
            <person name="Tian J.H."/>
            <person name="Sheng Y."/>
            <person name="Liu T."/>
            <person name="Pan Y.S."/>
            <person name="Xia L.Y."/>
            <person name="Li J."/>
            <person name="Zhao F."/>
            <person name="Cao W.C."/>
        </authorList>
    </citation>
    <scope>NUCLEOTIDE SEQUENCE [LARGE SCALE GENOMIC DNA]</scope>
    <source>
        <strain evidence="2">HaeL-2018</strain>
    </source>
</reference>
<comment type="caution">
    <text evidence="2">The sequence shown here is derived from an EMBL/GenBank/DDBJ whole genome shotgun (WGS) entry which is preliminary data.</text>
</comment>
<gene>
    <name evidence="2" type="ORF">HPB48_011211</name>
</gene>
<keyword evidence="3" id="KW-1185">Reference proteome</keyword>
<dbReference type="Proteomes" id="UP000821853">
    <property type="component" value="Chromosome 10"/>
</dbReference>
<accession>A0A9J6FM40</accession>
<dbReference type="OrthoDB" id="8123891at2759"/>